<dbReference type="InterPro" id="IPR025110">
    <property type="entry name" value="AMP-bd_C"/>
</dbReference>
<evidence type="ECO:0000256" key="4">
    <source>
        <dbReference type="ARBA" id="ARBA00023098"/>
    </source>
</evidence>
<evidence type="ECO:0000259" key="5">
    <source>
        <dbReference type="Pfam" id="PF00501"/>
    </source>
</evidence>
<dbReference type="FunFam" id="3.30.300.30:FF:000008">
    <property type="entry name" value="2,3-dihydroxybenzoate-AMP ligase"/>
    <property type="match status" value="1"/>
</dbReference>
<dbReference type="SUPFAM" id="SSF56801">
    <property type="entry name" value="Acetyl-CoA synthetase-like"/>
    <property type="match status" value="1"/>
</dbReference>
<evidence type="ECO:0000256" key="2">
    <source>
        <dbReference type="ARBA" id="ARBA00022598"/>
    </source>
</evidence>
<gene>
    <name evidence="7" type="ORF">I7V36_13285</name>
</gene>
<dbReference type="FunFam" id="3.40.50.12780:FF:000003">
    <property type="entry name" value="Long-chain-fatty-acid--CoA ligase FadD"/>
    <property type="match status" value="1"/>
</dbReference>
<comment type="similarity">
    <text evidence="1">Belongs to the ATP-dependent AMP-binding enzyme family.</text>
</comment>
<accession>A0ABD4L605</accession>
<dbReference type="PANTHER" id="PTHR43859:SF4">
    <property type="entry name" value="BUTANOATE--COA LIGASE AAE1-RELATED"/>
    <property type="match status" value="1"/>
</dbReference>
<dbReference type="Gene3D" id="3.30.300.30">
    <property type="match status" value="1"/>
</dbReference>
<dbReference type="AlphaFoldDB" id="A0ABD4L605"/>
<dbReference type="PROSITE" id="PS00455">
    <property type="entry name" value="AMP_BINDING"/>
    <property type="match status" value="1"/>
</dbReference>
<evidence type="ECO:0000259" key="6">
    <source>
        <dbReference type="Pfam" id="PF13193"/>
    </source>
</evidence>
<reference evidence="7 8" key="1">
    <citation type="submission" date="2020-12" db="EMBL/GenBank/DDBJ databases">
        <title>Draft genome sequence of Halomonas pacifica strain CARE-V15.</title>
        <authorList>
            <person name="Vignesh N."/>
            <person name="Thabitha A."/>
            <person name="Saravanan R."/>
            <person name="Manigandan V."/>
        </authorList>
    </citation>
    <scope>NUCLEOTIDE SEQUENCE [LARGE SCALE GENOMIC DNA]</scope>
    <source>
        <strain evidence="7 8">CARE-V15</strain>
    </source>
</reference>
<sequence>MNDICHFNGALEKTAANHVALSPLSFIKRAAAVYPDRTALIYHETRHSWRQTYDRCRRLASLLRSLGIARRDTVAVMLPNVPAMYEAHFGVPMVGAVLNAINIRLDAEAVAFILDHSRSRLLLVDPEYADVVDQALARLDGPAPRVINVSDPSQGAERFLGDLEYEALLAEQPALDDWQLPADEWDAIALGYTSGTTGNPKGVVTHHRGAYLNAVSNVLSWSLPAEVVYLWTLPMFHCNGWCFPWTLAAIGGTSVCLRRVDPEVILDSIRRHRVSHYCGAPVVHSMIADAAVAAQEPIAHPVAGLIAGAAPPASVLARMETLGIELTHVYGLTETYGPAAVCAKQDDWDRRPAEERVRLNGRQGVAYPLQEDLVVLDPTTLEPVPADGETVGEIMFRGNIVMKGYLRNEAATREAFAGGWFHSGDLAVVEPDGYVKIRDRLKDVIISGGENISSLEVEEVIQRHDDVELAAVVAMADEKWGEVPAAFVQLRPGSELSEEALIRFCKENISRFKAPKKVIFTRLPTTSTGKIQKFQLRQQLESGQPA</sequence>
<evidence type="ECO:0000256" key="3">
    <source>
        <dbReference type="ARBA" id="ARBA00022832"/>
    </source>
</evidence>
<dbReference type="Gene3D" id="3.40.50.12780">
    <property type="entry name" value="N-terminal domain of ligase-like"/>
    <property type="match status" value="1"/>
</dbReference>
<evidence type="ECO:0000313" key="7">
    <source>
        <dbReference type="EMBL" id="MBH8581073.1"/>
    </source>
</evidence>
<dbReference type="InterPro" id="IPR020845">
    <property type="entry name" value="AMP-binding_CS"/>
</dbReference>
<dbReference type="PANTHER" id="PTHR43859">
    <property type="entry name" value="ACYL-ACTIVATING ENZYME"/>
    <property type="match status" value="1"/>
</dbReference>
<dbReference type="InterPro" id="IPR042099">
    <property type="entry name" value="ANL_N_sf"/>
</dbReference>
<organism evidence="7 8">
    <name type="scientific">Bisbaumannia pacifica</name>
    <dbReference type="NCBI Taxonomy" id="77098"/>
    <lineage>
        <taxon>Bacteria</taxon>
        <taxon>Pseudomonadati</taxon>
        <taxon>Pseudomonadota</taxon>
        <taxon>Gammaproteobacteria</taxon>
        <taxon>Oceanospirillales</taxon>
        <taxon>Halomonadaceae</taxon>
        <taxon>Bisbaumannia</taxon>
    </lineage>
</organism>
<comment type="caution">
    <text evidence="7">The sequence shown here is derived from an EMBL/GenBank/DDBJ whole genome shotgun (WGS) entry which is preliminary data.</text>
</comment>
<keyword evidence="4" id="KW-0443">Lipid metabolism</keyword>
<dbReference type="Proteomes" id="UP000651738">
    <property type="component" value="Unassembled WGS sequence"/>
</dbReference>
<dbReference type="InterPro" id="IPR045851">
    <property type="entry name" value="AMP-bd_C_sf"/>
</dbReference>
<dbReference type="Pfam" id="PF13193">
    <property type="entry name" value="AMP-binding_C"/>
    <property type="match status" value="1"/>
</dbReference>
<dbReference type="GO" id="GO:0006631">
    <property type="term" value="P:fatty acid metabolic process"/>
    <property type="evidence" value="ECO:0007669"/>
    <property type="project" value="UniProtKB-KW"/>
</dbReference>
<dbReference type="GO" id="GO:0016874">
    <property type="term" value="F:ligase activity"/>
    <property type="evidence" value="ECO:0007669"/>
    <property type="project" value="UniProtKB-KW"/>
</dbReference>
<protein>
    <submittedName>
        <fullName evidence="7">Acyl-CoA synthetase</fullName>
    </submittedName>
</protein>
<proteinExistence type="inferred from homology"/>
<name>A0ABD4L605_9GAMM</name>
<dbReference type="NCBIfam" id="NF006020">
    <property type="entry name" value="PRK08162.1"/>
    <property type="match status" value="1"/>
</dbReference>
<dbReference type="InterPro" id="IPR000873">
    <property type="entry name" value="AMP-dep_synth/lig_dom"/>
</dbReference>
<feature type="domain" description="AMP-dependent synthetase/ligase" evidence="5">
    <location>
        <begin position="28"/>
        <end position="406"/>
    </location>
</feature>
<feature type="domain" description="AMP-binding enzyme C-terminal" evidence="6">
    <location>
        <begin position="456"/>
        <end position="530"/>
    </location>
</feature>
<dbReference type="CDD" id="cd12118">
    <property type="entry name" value="ttLC_FACS_AEE21_like"/>
    <property type="match status" value="1"/>
</dbReference>
<evidence type="ECO:0000256" key="1">
    <source>
        <dbReference type="ARBA" id="ARBA00006432"/>
    </source>
</evidence>
<evidence type="ECO:0000313" key="8">
    <source>
        <dbReference type="Proteomes" id="UP000651738"/>
    </source>
</evidence>
<keyword evidence="3" id="KW-0276">Fatty acid metabolism</keyword>
<dbReference type="Pfam" id="PF00501">
    <property type="entry name" value="AMP-binding"/>
    <property type="match status" value="1"/>
</dbReference>
<dbReference type="RefSeq" id="WP_198058099.1">
    <property type="nucleotide sequence ID" value="NZ_JAEDAF010000012.1"/>
</dbReference>
<keyword evidence="2" id="KW-0436">Ligase</keyword>
<dbReference type="EMBL" id="JAEDAF010000012">
    <property type="protein sequence ID" value="MBH8581073.1"/>
    <property type="molecule type" value="Genomic_DNA"/>
</dbReference>